<accession>A0A4R5A7L1</accession>
<dbReference type="EMBL" id="SMKU01000407">
    <property type="protein sequence ID" value="TDD65602.1"/>
    <property type="molecule type" value="Genomic_DNA"/>
</dbReference>
<dbReference type="OrthoDB" id="4743150at2"/>
<organism evidence="1 2">
    <name type="scientific">Actinomadura rubrisoli</name>
    <dbReference type="NCBI Taxonomy" id="2530368"/>
    <lineage>
        <taxon>Bacteria</taxon>
        <taxon>Bacillati</taxon>
        <taxon>Actinomycetota</taxon>
        <taxon>Actinomycetes</taxon>
        <taxon>Streptosporangiales</taxon>
        <taxon>Thermomonosporaceae</taxon>
        <taxon>Actinomadura</taxon>
    </lineage>
</organism>
<name>A0A4R5A7L1_9ACTN</name>
<keyword evidence="2" id="KW-1185">Reference proteome</keyword>
<reference evidence="1 2" key="1">
    <citation type="submission" date="2019-03" db="EMBL/GenBank/DDBJ databases">
        <title>Draft genome sequences of novel Actinobacteria.</title>
        <authorList>
            <person name="Sahin N."/>
            <person name="Ay H."/>
            <person name="Saygin H."/>
        </authorList>
    </citation>
    <scope>NUCLEOTIDE SEQUENCE [LARGE SCALE GENOMIC DNA]</scope>
    <source>
        <strain evidence="1 2">H3C3</strain>
    </source>
</reference>
<evidence type="ECO:0000313" key="1">
    <source>
        <dbReference type="EMBL" id="TDD65602.1"/>
    </source>
</evidence>
<comment type="caution">
    <text evidence="1">The sequence shown here is derived from an EMBL/GenBank/DDBJ whole genome shotgun (WGS) entry which is preliminary data.</text>
</comment>
<gene>
    <name evidence="1" type="ORF">E1298_41220</name>
</gene>
<proteinExistence type="predicted"/>
<dbReference type="AlphaFoldDB" id="A0A4R5A7L1"/>
<sequence length="190" mass="20972">MDPSTKGDGGLNAQDFEVYVLRTMACEESMSERALDRLGVSVAESEVTRQAVSAATQLAPGQVEELIEILGEGMTVVRRRDGEVATVVRRTFGTWPGLVFQVTANDAGICTDARFVRPPDQAPEKPSDPSALEPWKYTKDEIAEWFGPLEEGDAWPPFEEFGLHDAEAGQNHEYDVVFSWGLLQSIKPTR</sequence>
<dbReference type="RefSeq" id="WP_131902819.1">
    <property type="nucleotide sequence ID" value="NZ_SMKU01000407.1"/>
</dbReference>
<dbReference type="Proteomes" id="UP000294513">
    <property type="component" value="Unassembled WGS sequence"/>
</dbReference>
<evidence type="ECO:0000313" key="2">
    <source>
        <dbReference type="Proteomes" id="UP000294513"/>
    </source>
</evidence>
<protein>
    <submittedName>
        <fullName evidence="1">Uncharacterized protein</fullName>
    </submittedName>
</protein>